<sequence length="72" mass="8739">MKERTHKQLYCLFQDLRSTEQQQAGAFNCMFIKIVTCWRWSVNEQKRREDFELAQKSNYRTPQSDPHLKVLC</sequence>
<keyword evidence="2" id="KW-1185">Reference proteome</keyword>
<evidence type="ECO:0000313" key="1">
    <source>
        <dbReference type="EMBL" id="KYO36585.1"/>
    </source>
</evidence>
<protein>
    <submittedName>
        <fullName evidence="1">Uncharacterized protein</fullName>
    </submittedName>
</protein>
<dbReference type="EMBL" id="AKHW03002956">
    <property type="protein sequence ID" value="KYO36585.1"/>
    <property type="molecule type" value="Genomic_DNA"/>
</dbReference>
<gene>
    <name evidence="1" type="ORF">Y1Q_0024289</name>
</gene>
<accession>A0A151NJ90</accession>
<dbReference type="Proteomes" id="UP000050525">
    <property type="component" value="Unassembled WGS sequence"/>
</dbReference>
<proteinExistence type="predicted"/>
<name>A0A151NJ90_ALLMI</name>
<evidence type="ECO:0000313" key="2">
    <source>
        <dbReference type="Proteomes" id="UP000050525"/>
    </source>
</evidence>
<dbReference type="AlphaFoldDB" id="A0A151NJ90"/>
<comment type="caution">
    <text evidence="1">The sequence shown here is derived from an EMBL/GenBank/DDBJ whole genome shotgun (WGS) entry which is preliminary data.</text>
</comment>
<organism evidence="1 2">
    <name type="scientific">Alligator mississippiensis</name>
    <name type="common">American alligator</name>
    <dbReference type="NCBI Taxonomy" id="8496"/>
    <lineage>
        <taxon>Eukaryota</taxon>
        <taxon>Metazoa</taxon>
        <taxon>Chordata</taxon>
        <taxon>Craniata</taxon>
        <taxon>Vertebrata</taxon>
        <taxon>Euteleostomi</taxon>
        <taxon>Archelosauria</taxon>
        <taxon>Archosauria</taxon>
        <taxon>Crocodylia</taxon>
        <taxon>Alligatoridae</taxon>
        <taxon>Alligatorinae</taxon>
        <taxon>Alligator</taxon>
    </lineage>
</organism>
<reference evidence="1 2" key="1">
    <citation type="journal article" date="2012" name="Genome Biol.">
        <title>Sequencing three crocodilian genomes to illuminate the evolution of archosaurs and amniotes.</title>
        <authorList>
            <person name="St John J.A."/>
            <person name="Braun E.L."/>
            <person name="Isberg S.R."/>
            <person name="Miles L.G."/>
            <person name="Chong A.Y."/>
            <person name="Gongora J."/>
            <person name="Dalzell P."/>
            <person name="Moran C."/>
            <person name="Bed'hom B."/>
            <person name="Abzhanov A."/>
            <person name="Burgess S.C."/>
            <person name="Cooksey A.M."/>
            <person name="Castoe T.A."/>
            <person name="Crawford N.G."/>
            <person name="Densmore L.D."/>
            <person name="Drew J.C."/>
            <person name="Edwards S.V."/>
            <person name="Faircloth B.C."/>
            <person name="Fujita M.K."/>
            <person name="Greenwold M.J."/>
            <person name="Hoffmann F.G."/>
            <person name="Howard J.M."/>
            <person name="Iguchi T."/>
            <person name="Janes D.E."/>
            <person name="Khan S.Y."/>
            <person name="Kohno S."/>
            <person name="de Koning A.J."/>
            <person name="Lance S.L."/>
            <person name="McCarthy F.M."/>
            <person name="McCormack J.E."/>
            <person name="Merchant M.E."/>
            <person name="Peterson D.G."/>
            <person name="Pollock D.D."/>
            <person name="Pourmand N."/>
            <person name="Raney B.J."/>
            <person name="Roessler K.A."/>
            <person name="Sanford J.R."/>
            <person name="Sawyer R.H."/>
            <person name="Schmidt C.J."/>
            <person name="Triplett E.W."/>
            <person name="Tuberville T.D."/>
            <person name="Venegas-Anaya M."/>
            <person name="Howard J.T."/>
            <person name="Jarvis E.D."/>
            <person name="Guillette L.J.Jr."/>
            <person name="Glenn T.C."/>
            <person name="Green R.E."/>
            <person name="Ray D.A."/>
        </authorList>
    </citation>
    <scope>NUCLEOTIDE SEQUENCE [LARGE SCALE GENOMIC DNA]</scope>
    <source>
        <strain evidence="1">KSC_2009_1</strain>
    </source>
</reference>